<dbReference type="GO" id="GO:0003677">
    <property type="term" value="F:DNA binding"/>
    <property type="evidence" value="ECO:0007669"/>
    <property type="project" value="UniProtKB-UniRule"/>
</dbReference>
<dbReference type="InterPro" id="IPR009057">
    <property type="entry name" value="Homeodomain-like_sf"/>
</dbReference>
<dbReference type="PANTHER" id="PTHR30328">
    <property type="entry name" value="TRANSCRIPTIONAL REPRESSOR"/>
    <property type="match status" value="1"/>
</dbReference>
<dbReference type="PANTHER" id="PTHR30328:SF54">
    <property type="entry name" value="HTH-TYPE TRANSCRIPTIONAL REPRESSOR SCO4008"/>
    <property type="match status" value="1"/>
</dbReference>
<dbReference type="AlphaFoldDB" id="A0A4V0YY39"/>
<evidence type="ECO:0000259" key="3">
    <source>
        <dbReference type="PROSITE" id="PS50977"/>
    </source>
</evidence>
<gene>
    <name evidence="4" type="ORF">EPA93_02275</name>
</gene>
<proteinExistence type="predicted"/>
<protein>
    <submittedName>
        <fullName evidence="4">TetR/AcrR family transcriptional regulator</fullName>
    </submittedName>
</protein>
<dbReference type="SUPFAM" id="SSF48498">
    <property type="entry name" value="Tetracyclin repressor-like, C-terminal domain"/>
    <property type="match status" value="1"/>
</dbReference>
<dbReference type="PROSITE" id="PS01081">
    <property type="entry name" value="HTH_TETR_1"/>
    <property type="match status" value="1"/>
</dbReference>
<evidence type="ECO:0000313" key="4">
    <source>
        <dbReference type="EMBL" id="QBD74881.1"/>
    </source>
</evidence>
<dbReference type="OrthoDB" id="9812484at2"/>
<evidence type="ECO:0000256" key="1">
    <source>
        <dbReference type="ARBA" id="ARBA00023125"/>
    </source>
</evidence>
<dbReference type="PRINTS" id="PR00455">
    <property type="entry name" value="HTHTETR"/>
</dbReference>
<dbReference type="GO" id="GO:0006355">
    <property type="term" value="P:regulation of DNA-templated transcription"/>
    <property type="evidence" value="ECO:0007669"/>
    <property type="project" value="UniProtKB-ARBA"/>
</dbReference>
<dbReference type="EMBL" id="CP035758">
    <property type="protein sequence ID" value="QBD74881.1"/>
    <property type="molecule type" value="Genomic_DNA"/>
</dbReference>
<dbReference type="InterPro" id="IPR050109">
    <property type="entry name" value="HTH-type_TetR-like_transc_reg"/>
</dbReference>
<dbReference type="KEGG" id="kbs:EPA93_02275"/>
<dbReference type="Pfam" id="PF00440">
    <property type="entry name" value="TetR_N"/>
    <property type="match status" value="1"/>
</dbReference>
<dbReference type="RefSeq" id="WP_129885480.1">
    <property type="nucleotide sequence ID" value="NZ_CP035758.1"/>
</dbReference>
<feature type="DNA-binding region" description="H-T-H motif" evidence="2">
    <location>
        <begin position="33"/>
        <end position="52"/>
    </location>
</feature>
<dbReference type="Proteomes" id="UP000290365">
    <property type="component" value="Chromosome"/>
</dbReference>
<evidence type="ECO:0000313" key="5">
    <source>
        <dbReference type="Proteomes" id="UP000290365"/>
    </source>
</evidence>
<reference evidence="4 5" key="1">
    <citation type="submission" date="2019-01" db="EMBL/GenBank/DDBJ databases">
        <title>Ktedonosporobacter rubrisoli SCAWS-G2.</title>
        <authorList>
            <person name="Huang Y."/>
            <person name="Yan B."/>
        </authorList>
    </citation>
    <scope>NUCLEOTIDE SEQUENCE [LARGE SCALE GENOMIC DNA]</scope>
    <source>
        <strain evidence="4 5">SCAWS-G2</strain>
    </source>
</reference>
<keyword evidence="1 2" id="KW-0238">DNA-binding</keyword>
<dbReference type="Gene3D" id="1.10.357.10">
    <property type="entry name" value="Tetracycline Repressor, domain 2"/>
    <property type="match status" value="1"/>
</dbReference>
<dbReference type="InterPro" id="IPR001647">
    <property type="entry name" value="HTH_TetR"/>
</dbReference>
<organism evidence="4 5">
    <name type="scientific">Ktedonosporobacter rubrisoli</name>
    <dbReference type="NCBI Taxonomy" id="2509675"/>
    <lineage>
        <taxon>Bacteria</taxon>
        <taxon>Bacillati</taxon>
        <taxon>Chloroflexota</taxon>
        <taxon>Ktedonobacteria</taxon>
        <taxon>Ktedonobacterales</taxon>
        <taxon>Ktedonosporobacteraceae</taxon>
        <taxon>Ktedonosporobacter</taxon>
    </lineage>
</organism>
<dbReference type="Gene3D" id="1.10.10.60">
    <property type="entry name" value="Homeodomain-like"/>
    <property type="match status" value="1"/>
</dbReference>
<sequence>MYPKFASLEQEKKERIINAAIKEFARSGYDRASTNEIIKEANIAKGSLFSYFNNKKELYLFLLDYVSEFIDKIYSEVDCDETDIFEIYREIALVKFKMYRKFPQIFDFLKAIAKENAPEVKSELEKRKKEYLVDRGTEKICRNIDETKFRSDIDVQKAIDIINWTALSFAEQQSNKINSYADFDVELLREWERYLDLLRRCFYKAEE</sequence>
<dbReference type="InterPro" id="IPR036271">
    <property type="entry name" value="Tet_transcr_reg_TetR-rel_C_sf"/>
</dbReference>
<accession>A0A4V0YY39</accession>
<dbReference type="PROSITE" id="PS50977">
    <property type="entry name" value="HTH_TETR_2"/>
    <property type="match status" value="1"/>
</dbReference>
<dbReference type="SUPFAM" id="SSF46689">
    <property type="entry name" value="Homeodomain-like"/>
    <property type="match status" value="1"/>
</dbReference>
<keyword evidence="5" id="KW-1185">Reference proteome</keyword>
<feature type="domain" description="HTH tetR-type" evidence="3">
    <location>
        <begin position="10"/>
        <end position="70"/>
    </location>
</feature>
<name>A0A4V0YY39_KTERU</name>
<dbReference type="InterPro" id="IPR023772">
    <property type="entry name" value="DNA-bd_HTH_TetR-type_CS"/>
</dbReference>
<evidence type="ECO:0000256" key="2">
    <source>
        <dbReference type="PROSITE-ProRule" id="PRU00335"/>
    </source>
</evidence>